<feature type="compositionally biased region" description="Low complexity" evidence="1">
    <location>
        <begin position="207"/>
        <end position="223"/>
    </location>
</feature>
<dbReference type="HOGENOM" id="CLU_1083859_0_0_1"/>
<reference evidence="2" key="4">
    <citation type="submission" date="2025-09" db="UniProtKB">
        <authorList>
            <consortium name="Ensembl"/>
        </authorList>
    </citation>
    <scope>IDENTIFICATION</scope>
</reference>
<evidence type="ECO:0000256" key="1">
    <source>
        <dbReference type="SAM" id="MobiDB-lite"/>
    </source>
</evidence>
<organism evidence="2 3">
    <name type="scientific">Ciona intestinalis</name>
    <name type="common">Transparent sea squirt</name>
    <name type="synonym">Ascidia intestinalis</name>
    <dbReference type="NCBI Taxonomy" id="7719"/>
    <lineage>
        <taxon>Eukaryota</taxon>
        <taxon>Metazoa</taxon>
        <taxon>Chordata</taxon>
        <taxon>Tunicata</taxon>
        <taxon>Ascidiacea</taxon>
        <taxon>Phlebobranchia</taxon>
        <taxon>Cionidae</taxon>
        <taxon>Ciona</taxon>
    </lineage>
</organism>
<protein>
    <submittedName>
        <fullName evidence="2">Uncharacterized protein</fullName>
    </submittedName>
</protein>
<dbReference type="InParanoid" id="F6PSD7"/>
<evidence type="ECO:0000313" key="2">
    <source>
        <dbReference type="Ensembl" id="ENSCINP00000025042.2"/>
    </source>
</evidence>
<keyword evidence="3" id="KW-1185">Reference proteome</keyword>
<reference evidence="2" key="3">
    <citation type="submission" date="2025-08" db="UniProtKB">
        <authorList>
            <consortium name="Ensembl"/>
        </authorList>
    </citation>
    <scope>IDENTIFICATION</scope>
</reference>
<evidence type="ECO:0000313" key="3">
    <source>
        <dbReference type="Proteomes" id="UP000008144"/>
    </source>
</evidence>
<dbReference type="AlphaFoldDB" id="F6PSD7"/>
<reference evidence="3" key="1">
    <citation type="journal article" date="2002" name="Science">
        <title>The draft genome of Ciona intestinalis: insights into chordate and vertebrate origins.</title>
        <authorList>
            <person name="Dehal P."/>
            <person name="Satou Y."/>
            <person name="Campbell R.K."/>
            <person name="Chapman J."/>
            <person name="Degnan B."/>
            <person name="De Tomaso A."/>
            <person name="Davidson B."/>
            <person name="Di Gregorio A."/>
            <person name="Gelpke M."/>
            <person name="Goodstein D.M."/>
            <person name="Harafuji N."/>
            <person name="Hastings K.E."/>
            <person name="Ho I."/>
            <person name="Hotta K."/>
            <person name="Huang W."/>
            <person name="Kawashima T."/>
            <person name="Lemaire P."/>
            <person name="Martinez D."/>
            <person name="Meinertzhagen I.A."/>
            <person name="Necula S."/>
            <person name="Nonaka M."/>
            <person name="Putnam N."/>
            <person name="Rash S."/>
            <person name="Saiga H."/>
            <person name="Satake M."/>
            <person name="Terry A."/>
            <person name="Yamada L."/>
            <person name="Wang H.G."/>
            <person name="Awazu S."/>
            <person name="Azumi K."/>
            <person name="Boore J."/>
            <person name="Branno M."/>
            <person name="Chin-Bow S."/>
            <person name="DeSantis R."/>
            <person name="Doyle S."/>
            <person name="Francino P."/>
            <person name="Keys D.N."/>
            <person name="Haga S."/>
            <person name="Hayashi H."/>
            <person name="Hino K."/>
            <person name="Imai K.S."/>
            <person name="Inaba K."/>
            <person name="Kano S."/>
            <person name="Kobayashi K."/>
            <person name="Kobayashi M."/>
            <person name="Lee B.I."/>
            <person name="Makabe K.W."/>
            <person name="Manohar C."/>
            <person name="Matassi G."/>
            <person name="Medina M."/>
            <person name="Mochizuki Y."/>
            <person name="Mount S."/>
            <person name="Morishita T."/>
            <person name="Miura S."/>
            <person name="Nakayama A."/>
            <person name="Nishizaka S."/>
            <person name="Nomoto H."/>
            <person name="Ohta F."/>
            <person name="Oishi K."/>
            <person name="Rigoutsos I."/>
            <person name="Sano M."/>
            <person name="Sasaki A."/>
            <person name="Sasakura Y."/>
            <person name="Shoguchi E."/>
            <person name="Shin-i T."/>
            <person name="Spagnuolo A."/>
            <person name="Stainier D."/>
            <person name="Suzuki M.M."/>
            <person name="Tassy O."/>
            <person name="Takatori N."/>
            <person name="Tokuoka M."/>
            <person name="Yagi K."/>
            <person name="Yoshizaki F."/>
            <person name="Wada S."/>
            <person name="Zhang C."/>
            <person name="Hyatt P.D."/>
            <person name="Larimer F."/>
            <person name="Detter C."/>
            <person name="Doggett N."/>
            <person name="Glavina T."/>
            <person name="Hawkins T."/>
            <person name="Richardson P."/>
            <person name="Lucas S."/>
            <person name="Kohara Y."/>
            <person name="Levine M."/>
            <person name="Satoh N."/>
            <person name="Rokhsar D.S."/>
        </authorList>
    </citation>
    <scope>NUCLEOTIDE SEQUENCE [LARGE SCALE GENOMIC DNA]</scope>
</reference>
<dbReference type="Ensembl" id="ENSCINT00000025288.2">
    <property type="protein sequence ID" value="ENSCINP00000025042.2"/>
    <property type="gene ID" value="ENSCING00000013693.2"/>
</dbReference>
<feature type="region of interest" description="Disordered" evidence="1">
    <location>
        <begin position="150"/>
        <end position="171"/>
    </location>
</feature>
<feature type="compositionally biased region" description="Low complexity" evidence="1">
    <location>
        <begin position="151"/>
        <end position="161"/>
    </location>
</feature>
<name>F6PSD7_CIOIN</name>
<proteinExistence type="predicted"/>
<dbReference type="EMBL" id="EAAA01000189">
    <property type="status" value="NOT_ANNOTATED_CDS"/>
    <property type="molecule type" value="Genomic_DNA"/>
</dbReference>
<accession>F6PSD7</accession>
<feature type="region of interest" description="Disordered" evidence="1">
    <location>
        <begin position="203"/>
        <end position="225"/>
    </location>
</feature>
<dbReference type="Proteomes" id="UP000008144">
    <property type="component" value="Chromosome 1"/>
</dbReference>
<sequence>MATSPIPSSTTNIQPRSGYLPYQATMTVLDTEGKEMVVTDDKNPFHYFFNLGLEYYRQIRSNQPMSPGPVFLAPPTPPPYSSPVQPAPVMFPQPVAYLPPSPTARYMPTPVQQHHMHAGACMTVPHFHEMMSNMQPSYPPGRLVMHVPPSQTFQQQQQHSQGEGVPLDGCEGLGLDTPAITTASHVSTGGSINHEPTSLEASIPHEGLTSSSSPTLGLPSFSGTMQPIPNPYMPSYPPQHNIQAGYGPSVINAPVYA</sequence>
<reference evidence="2" key="2">
    <citation type="journal article" date="2008" name="Genome Biol.">
        <title>Improved genome assembly and evidence-based global gene model set for the chordate Ciona intestinalis: new insight into intron and operon populations.</title>
        <authorList>
            <person name="Satou Y."/>
            <person name="Mineta K."/>
            <person name="Ogasawara M."/>
            <person name="Sasakura Y."/>
            <person name="Shoguchi E."/>
            <person name="Ueno K."/>
            <person name="Yamada L."/>
            <person name="Matsumoto J."/>
            <person name="Wasserscheid J."/>
            <person name="Dewar K."/>
            <person name="Wiley G.B."/>
            <person name="Macmil S.L."/>
            <person name="Roe B.A."/>
            <person name="Zeller R.W."/>
            <person name="Hastings K.E."/>
            <person name="Lemaire P."/>
            <person name="Lindquist E."/>
            <person name="Endo T."/>
            <person name="Hotta K."/>
            <person name="Inaba K."/>
        </authorList>
    </citation>
    <scope>NUCLEOTIDE SEQUENCE [LARGE SCALE GENOMIC DNA]</scope>
    <source>
        <strain evidence="2">wild type</strain>
    </source>
</reference>